<reference evidence="3 4" key="1">
    <citation type="journal article" date="2014" name="Agronomy (Basel)">
        <title>A Draft Genome Sequence for Ensete ventricosum, the Drought-Tolerant Tree Against Hunger.</title>
        <authorList>
            <person name="Harrison J."/>
            <person name="Moore K.A."/>
            <person name="Paszkiewicz K."/>
            <person name="Jones T."/>
            <person name="Grant M."/>
            <person name="Ambacheew D."/>
            <person name="Muzemil S."/>
            <person name="Studholme D.J."/>
        </authorList>
    </citation>
    <scope>NUCLEOTIDE SEQUENCE [LARGE SCALE GENOMIC DNA]</scope>
</reference>
<feature type="region of interest" description="Disordered" evidence="1">
    <location>
        <begin position="61"/>
        <end position="90"/>
    </location>
</feature>
<dbReference type="EMBL" id="AMZH03018604">
    <property type="protein sequence ID" value="RRT41408.1"/>
    <property type="molecule type" value="Genomic_DNA"/>
</dbReference>
<feature type="chain" id="PRO_5019030579" evidence="2">
    <location>
        <begin position="23"/>
        <end position="135"/>
    </location>
</feature>
<gene>
    <name evidence="3" type="ORF">B296_00038456</name>
</gene>
<evidence type="ECO:0000256" key="2">
    <source>
        <dbReference type="SAM" id="SignalP"/>
    </source>
</evidence>
<evidence type="ECO:0000313" key="3">
    <source>
        <dbReference type="EMBL" id="RRT41408.1"/>
    </source>
</evidence>
<protein>
    <submittedName>
        <fullName evidence="3">Uncharacterized protein</fullName>
    </submittedName>
</protein>
<dbReference type="Proteomes" id="UP000287651">
    <property type="component" value="Unassembled WGS sequence"/>
</dbReference>
<evidence type="ECO:0000256" key="1">
    <source>
        <dbReference type="SAM" id="MobiDB-lite"/>
    </source>
</evidence>
<feature type="signal peptide" evidence="2">
    <location>
        <begin position="1"/>
        <end position="22"/>
    </location>
</feature>
<dbReference type="AlphaFoldDB" id="A0A426XPJ3"/>
<keyword evidence="2" id="KW-0732">Signal</keyword>
<evidence type="ECO:0000313" key="4">
    <source>
        <dbReference type="Proteomes" id="UP000287651"/>
    </source>
</evidence>
<name>A0A426XPJ3_ENSVE</name>
<proteinExistence type="predicted"/>
<accession>A0A426XPJ3</accession>
<comment type="caution">
    <text evidence="3">The sequence shown here is derived from an EMBL/GenBank/DDBJ whole genome shotgun (WGS) entry which is preliminary data.</text>
</comment>
<sequence length="135" mass="14753">MRLNHIELFYAFLLRFIAKVEEGVSHLWVGPLQGWPPTARPPVGAAYCSQCHCRGCPWKGDRPRPGPSQELLGRKGQSPTARAVACKGDHSQERLPIAASLVEVASASTVLAYRDDRPRAVAVAHGQGLPPMQDY</sequence>
<organism evidence="3 4">
    <name type="scientific">Ensete ventricosum</name>
    <name type="common">Abyssinian banana</name>
    <name type="synonym">Musa ensete</name>
    <dbReference type="NCBI Taxonomy" id="4639"/>
    <lineage>
        <taxon>Eukaryota</taxon>
        <taxon>Viridiplantae</taxon>
        <taxon>Streptophyta</taxon>
        <taxon>Embryophyta</taxon>
        <taxon>Tracheophyta</taxon>
        <taxon>Spermatophyta</taxon>
        <taxon>Magnoliopsida</taxon>
        <taxon>Liliopsida</taxon>
        <taxon>Zingiberales</taxon>
        <taxon>Musaceae</taxon>
        <taxon>Ensete</taxon>
    </lineage>
</organism>